<feature type="coiled-coil region" evidence="3">
    <location>
        <begin position="329"/>
        <end position="363"/>
    </location>
</feature>
<sequence length="626" mass="67851">MSINKKTKKNLVIASVVSVVVVAAALGIWFFLQYQQDRKTVDVVPLMQVTTTYWGDQIYSSGTAASDNLQEIYPSTEQTISDIYVAEGQQVQVGDPLVQYDKTRLELDVESKDLAVKQAEIKLDDAQEQLEKLRKTTPISTPRPTRTPGTAATPRPSTPTPAPTRTPSPTAAPTATPAPEPTVPPADVTLYQRLDKDSRPYAGSGTTEDPYVFLCTANCTMTREFLELLLGLGVEEGATPPPDQVLYSPFAAVFEVREGDSNYGELITSFRLDGTQLTAGFDQLEQLEDGETLESVADIFDAPRPDAPDEATPSPTREPDNYNDMGYTREELQDLIAEKRQEIKDLQLEVKQAELDLKKSQLALENSTVRSTIDGVVRTLTDVTTATQNGTPFLVVSGEGQFFVRATLSESLLGSVAVGDTVDVMCYDNGMSYTAQISTISTYPVENANGSYGGTGNPNSSQYEFTAVIDQPEGLTNGMYLEVTLHVQGEASADALYLWKAYIREDEGGSYVMKAGVDNRLYKQYLELGATIYSGEYVEVKSGLTAEDYIAFPYGTDVQEGVRAVVEGTEDPPHPEEDGSENIAVGSSQEEDNLEEDTSSALAPDGPVLYDEGAVADANGAAAFTS</sequence>
<accession>A0A9D2MVL2</accession>
<dbReference type="GO" id="GO:0030313">
    <property type="term" value="C:cell envelope"/>
    <property type="evidence" value="ECO:0007669"/>
    <property type="project" value="UniProtKB-SubCell"/>
</dbReference>
<keyword evidence="5" id="KW-1133">Transmembrane helix</keyword>
<evidence type="ECO:0000313" key="7">
    <source>
        <dbReference type="EMBL" id="HJB97435.1"/>
    </source>
</evidence>
<organism evidence="7 8">
    <name type="scientific">Candidatus Acutalibacter pullicola</name>
    <dbReference type="NCBI Taxonomy" id="2838417"/>
    <lineage>
        <taxon>Bacteria</taxon>
        <taxon>Bacillati</taxon>
        <taxon>Bacillota</taxon>
        <taxon>Clostridia</taxon>
        <taxon>Eubacteriales</taxon>
        <taxon>Acutalibacteraceae</taxon>
        <taxon>Acutalibacter</taxon>
    </lineage>
</organism>
<dbReference type="Gene3D" id="1.10.287.470">
    <property type="entry name" value="Helix hairpin bin"/>
    <property type="match status" value="1"/>
</dbReference>
<dbReference type="Pfam" id="PF25984">
    <property type="entry name" value="BSH_YknX"/>
    <property type="match status" value="1"/>
</dbReference>
<dbReference type="AlphaFoldDB" id="A0A9D2MVL2"/>
<feature type="compositionally biased region" description="Low complexity" evidence="4">
    <location>
        <begin position="136"/>
        <end position="155"/>
    </location>
</feature>
<evidence type="ECO:0000256" key="2">
    <source>
        <dbReference type="ARBA" id="ARBA00023054"/>
    </source>
</evidence>
<evidence type="ECO:0000256" key="4">
    <source>
        <dbReference type="SAM" id="MobiDB-lite"/>
    </source>
</evidence>
<gene>
    <name evidence="7" type="ORF">H9710_02515</name>
</gene>
<reference evidence="7" key="2">
    <citation type="submission" date="2021-04" db="EMBL/GenBank/DDBJ databases">
        <authorList>
            <person name="Gilroy R."/>
        </authorList>
    </citation>
    <scope>NUCLEOTIDE SEQUENCE</scope>
    <source>
        <strain evidence="7">CHK185-1770</strain>
    </source>
</reference>
<feature type="domain" description="YknX-like barrel-sandwich hybrid" evidence="6">
    <location>
        <begin position="70"/>
        <end position="394"/>
    </location>
</feature>
<feature type="region of interest" description="Disordered" evidence="4">
    <location>
        <begin position="128"/>
        <end position="186"/>
    </location>
</feature>
<evidence type="ECO:0000256" key="3">
    <source>
        <dbReference type="SAM" id="Coils"/>
    </source>
</evidence>
<protein>
    <submittedName>
        <fullName evidence="7">HlyD family efflux transporter periplasmic adaptor subunit</fullName>
    </submittedName>
</protein>
<evidence type="ECO:0000256" key="5">
    <source>
        <dbReference type="SAM" id="Phobius"/>
    </source>
</evidence>
<name>A0A9D2MVL2_9FIRM</name>
<feature type="compositionally biased region" description="Pro residues" evidence="4">
    <location>
        <begin position="156"/>
        <end position="166"/>
    </location>
</feature>
<dbReference type="Gene3D" id="2.40.50.100">
    <property type="match status" value="1"/>
</dbReference>
<dbReference type="Proteomes" id="UP000826793">
    <property type="component" value="Unassembled WGS sequence"/>
</dbReference>
<dbReference type="PANTHER" id="PTHR32347">
    <property type="entry name" value="EFFLUX SYSTEM COMPONENT YKNX-RELATED"/>
    <property type="match status" value="1"/>
</dbReference>
<evidence type="ECO:0000256" key="1">
    <source>
        <dbReference type="ARBA" id="ARBA00004196"/>
    </source>
</evidence>
<comment type="subcellular location">
    <subcellularLocation>
        <location evidence="1">Cell envelope</location>
    </subcellularLocation>
</comment>
<comment type="caution">
    <text evidence="7">The sequence shown here is derived from an EMBL/GenBank/DDBJ whole genome shotgun (WGS) entry which is preliminary data.</text>
</comment>
<evidence type="ECO:0000313" key="8">
    <source>
        <dbReference type="Proteomes" id="UP000826793"/>
    </source>
</evidence>
<feature type="compositionally biased region" description="Acidic residues" evidence="4">
    <location>
        <begin position="589"/>
        <end position="598"/>
    </location>
</feature>
<evidence type="ECO:0000259" key="6">
    <source>
        <dbReference type="Pfam" id="PF25984"/>
    </source>
</evidence>
<dbReference type="Gene3D" id="2.40.420.20">
    <property type="match status" value="1"/>
</dbReference>
<keyword evidence="5" id="KW-0812">Transmembrane</keyword>
<dbReference type="EMBL" id="DWXG01000019">
    <property type="protein sequence ID" value="HJB97435.1"/>
    <property type="molecule type" value="Genomic_DNA"/>
</dbReference>
<keyword evidence="5" id="KW-0472">Membrane</keyword>
<feature type="region of interest" description="Disordered" evidence="4">
    <location>
        <begin position="301"/>
        <end position="325"/>
    </location>
</feature>
<dbReference type="InterPro" id="IPR050465">
    <property type="entry name" value="UPF0194_transport"/>
</dbReference>
<feature type="region of interest" description="Disordered" evidence="4">
    <location>
        <begin position="568"/>
        <end position="611"/>
    </location>
</feature>
<dbReference type="InterPro" id="IPR058639">
    <property type="entry name" value="BSH_YknX-like"/>
</dbReference>
<keyword evidence="2 3" id="KW-0175">Coiled coil</keyword>
<dbReference type="PANTHER" id="PTHR32347:SF14">
    <property type="entry name" value="EFFLUX SYSTEM COMPONENT YKNX-RELATED"/>
    <property type="match status" value="1"/>
</dbReference>
<feature type="transmembrane region" description="Helical" evidence="5">
    <location>
        <begin position="12"/>
        <end position="32"/>
    </location>
</feature>
<proteinExistence type="predicted"/>
<reference evidence="7" key="1">
    <citation type="journal article" date="2021" name="PeerJ">
        <title>Extensive microbial diversity within the chicken gut microbiome revealed by metagenomics and culture.</title>
        <authorList>
            <person name="Gilroy R."/>
            <person name="Ravi A."/>
            <person name="Getino M."/>
            <person name="Pursley I."/>
            <person name="Horton D.L."/>
            <person name="Alikhan N.F."/>
            <person name="Baker D."/>
            <person name="Gharbi K."/>
            <person name="Hall N."/>
            <person name="Watson M."/>
            <person name="Adriaenssens E.M."/>
            <person name="Foster-Nyarko E."/>
            <person name="Jarju S."/>
            <person name="Secka A."/>
            <person name="Antonio M."/>
            <person name="Oren A."/>
            <person name="Chaudhuri R.R."/>
            <person name="La Ragione R."/>
            <person name="Hildebrand F."/>
            <person name="Pallen M.J."/>
        </authorList>
    </citation>
    <scope>NUCLEOTIDE SEQUENCE</scope>
    <source>
        <strain evidence="7">CHK185-1770</strain>
    </source>
</reference>